<reference evidence="1" key="2">
    <citation type="submission" date="2025-09" db="UniProtKB">
        <authorList>
            <consortium name="Ensembl"/>
        </authorList>
    </citation>
    <scope>IDENTIFICATION</scope>
</reference>
<sequence>MGNDRQAGFASCWAWQEVGNREEVRVATAFASPMPTPACSARPHPSRRLFLCCVRVCHYYLIPEFRVLLRSKTPACCARSGIILRSIADLN</sequence>
<dbReference type="Ensembl" id="ENSBJAT00000010563.1">
    <property type="protein sequence ID" value="ENSBJAP00000010267.1"/>
    <property type="gene ID" value="ENSBJAG00000007003.1"/>
</dbReference>
<organism evidence="1 2">
    <name type="scientific">Buteo japonicus</name>
    <dbReference type="NCBI Taxonomy" id="224669"/>
    <lineage>
        <taxon>Eukaryota</taxon>
        <taxon>Metazoa</taxon>
        <taxon>Chordata</taxon>
        <taxon>Craniata</taxon>
        <taxon>Vertebrata</taxon>
        <taxon>Euteleostomi</taxon>
        <taxon>Archelosauria</taxon>
        <taxon>Archosauria</taxon>
        <taxon>Dinosauria</taxon>
        <taxon>Saurischia</taxon>
        <taxon>Theropoda</taxon>
        <taxon>Coelurosauria</taxon>
        <taxon>Aves</taxon>
        <taxon>Neognathae</taxon>
        <taxon>Neoaves</taxon>
        <taxon>Telluraves</taxon>
        <taxon>Accipitrimorphae</taxon>
        <taxon>Accipitriformes</taxon>
        <taxon>Accipitridae</taxon>
        <taxon>Accipitrinae</taxon>
        <taxon>Buteo</taxon>
    </lineage>
</organism>
<evidence type="ECO:0000313" key="2">
    <source>
        <dbReference type="Proteomes" id="UP000694555"/>
    </source>
</evidence>
<name>A0A8C0B188_9AVES</name>
<dbReference type="AlphaFoldDB" id="A0A8C0B188"/>
<proteinExistence type="predicted"/>
<dbReference type="Proteomes" id="UP000694555">
    <property type="component" value="Unplaced"/>
</dbReference>
<keyword evidence="2" id="KW-1185">Reference proteome</keyword>
<evidence type="ECO:0000313" key="1">
    <source>
        <dbReference type="Ensembl" id="ENSBJAP00000010267.1"/>
    </source>
</evidence>
<reference evidence="1" key="1">
    <citation type="submission" date="2025-08" db="UniProtKB">
        <authorList>
            <consortium name="Ensembl"/>
        </authorList>
    </citation>
    <scope>IDENTIFICATION</scope>
</reference>
<protein>
    <submittedName>
        <fullName evidence="1">Uncharacterized protein</fullName>
    </submittedName>
</protein>
<accession>A0A8C0B188</accession>